<keyword evidence="2 4" id="KW-0804">Transcription</keyword>
<sequence length="245" mass="27339">MSMTQSFIYRDSLLGQAFFNCSPIWVAGTDRLSTLVCIPTPNGVVELGSIDFIFQNIDLMNNVTVLFNFDNNLNSRSFSQSNPRASIKVLNNHANVSTSIGKMTTLQFETSGFSSLNETISVVDISNNTHTQQQNHNQSLFLRELKILSSLKLESGEILRFGERKKSFYNNVASEENMKRSPVSRSSIDDEMLSFTPVVILLPSNVKSDDVDSDHSDLEASMVKEAYSNKVAEADEWQRGAIESC</sequence>
<evidence type="ECO:0000256" key="4">
    <source>
        <dbReference type="RuleBase" id="RU369104"/>
    </source>
</evidence>
<evidence type="ECO:0000256" key="2">
    <source>
        <dbReference type="ARBA" id="ARBA00023163"/>
    </source>
</evidence>
<feature type="domain" description="Transcription factor MYC/MYB N-terminal" evidence="5">
    <location>
        <begin position="1"/>
        <end position="67"/>
    </location>
</feature>
<dbReference type="EMBL" id="WOCE01000009">
    <property type="protein sequence ID" value="KAE9607656.1"/>
    <property type="molecule type" value="Genomic_DNA"/>
</dbReference>
<dbReference type="GO" id="GO:0000976">
    <property type="term" value="F:transcription cis-regulatory region binding"/>
    <property type="evidence" value="ECO:0007669"/>
    <property type="project" value="TreeGrafter"/>
</dbReference>
<name>A0A6A4Q2C4_LUPAL</name>
<evidence type="ECO:0000259" key="5">
    <source>
        <dbReference type="Pfam" id="PF14215"/>
    </source>
</evidence>
<protein>
    <recommendedName>
        <fullName evidence="4">Transcription factor</fullName>
        <shortName evidence="4">bHLH transcription factor</shortName>
    </recommendedName>
    <alternativeName>
        <fullName evidence="4">Basic helix-loop-helix protein</fullName>
    </alternativeName>
</protein>
<evidence type="ECO:0000256" key="1">
    <source>
        <dbReference type="ARBA" id="ARBA00023015"/>
    </source>
</evidence>
<dbReference type="OrthoDB" id="1926382at2759"/>
<dbReference type="PANTHER" id="PTHR11514:SF43">
    <property type="entry name" value="TRANSCRIPTION FACTOR MYC2"/>
    <property type="match status" value="1"/>
</dbReference>
<dbReference type="GO" id="GO:0003700">
    <property type="term" value="F:DNA-binding transcription factor activity"/>
    <property type="evidence" value="ECO:0007669"/>
    <property type="project" value="InterPro"/>
</dbReference>
<keyword evidence="7" id="KW-1185">Reference proteome</keyword>
<keyword evidence="1 4" id="KW-0805">Transcription regulation</keyword>
<evidence type="ECO:0000256" key="3">
    <source>
        <dbReference type="ARBA" id="ARBA00023242"/>
    </source>
</evidence>
<dbReference type="AlphaFoldDB" id="A0A6A4Q2C4"/>
<dbReference type="InterPro" id="IPR045084">
    <property type="entry name" value="AIB/MYC-like"/>
</dbReference>
<evidence type="ECO:0000313" key="6">
    <source>
        <dbReference type="EMBL" id="KAE9607656.1"/>
    </source>
</evidence>
<dbReference type="Pfam" id="PF14215">
    <property type="entry name" value="bHLH-MYC_N"/>
    <property type="match status" value="1"/>
</dbReference>
<accession>A0A6A4Q2C4</accession>
<keyword evidence="3 4" id="KW-0539">Nucleus</keyword>
<organism evidence="6 7">
    <name type="scientific">Lupinus albus</name>
    <name type="common">White lupine</name>
    <name type="synonym">Lupinus termis</name>
    <dbReference type="NCBI Taxonomy" id="3870"/>
    <lineage>
        <taxon>Eukaryota</taxon>
        <taxon>Viridiplantae</taxon>
        <taxon>Streptophyta</taxon>
        <taxon>Embryophyta</taxon>
        <taxon>Tracheophyta</taxon>
        <taxon>Spermatophyta</taxon>
        <taxon>Magnoliopsida</taxon>
        <taxon>eudicotyledons</taxon>
        <taxon>Gunneridae</taxon>
        <taxon>Pentapetalae</taxon>
        <taxon>rosids</taxon>
        <taxon>fabids</taxon>
        <taxon>Fabales</taxon>
        <taxon>Fabaceae</taxon>
        <taxon>Papilionoideae</taxon>
        <taxon>50 kb inversion clade</taxon>
        <taxon>genistoids sensu lato</taxon>
        <taxon>core genistoids</taxon>
        <taxon>Genisteae</taxon>
        <taxon>Lupinus</taxon>
    </lineage>
</organism>
<dbReference type="GO" id="GO:0005634">
    <property type="term" value="C:nucleus"/>
    <property type="evidence" value="ECO:0007669"/>
    <property type="project" value="UniProtKB-SubCell"/>
</dbReference>
<dbReference type="PANTHER" id="PTHR11514">
    <property type="entry name" value="MYC"/>
    <property type="match status" value="1"/>
</dbReference>
<proteinExistence type="predicted"/>
<gene>
    <name evidence="6" type="ORF">Lalb_Chr09g0332341</name>
</gene>
<comment type="subcellular location">
    <subcellularLocation>
        <location evidence="4">Nucleus</location>
    </subcellularLocation>
</comment>
<evidence type="ECO:0000313" key="7">
    <source>
        <dbReference type="Proteomes" id="UP000447434"/>
    </source>
</evidence>
<dbReference type="InterPro" id="IPR025610">
    <property type="entry name" value="MYC/MYB_N"/>
</dbReference>
<dbReference type="Proteomes" id="UP000447434">
    <property type="component" value="Chromosome 9"/>
</dbReference>
<reference evidence="7" key="1">
    <citation type="journal article" date="2020" name="Nat. Commun.">
        <title>Genome sequence of the cluster root forming white lupin.</title>
        <authorList>
            <person name="Hufnagel B."/>
            <person name="Marques A."/>
            <person name="Soriano A."/>
            <person name="Marques L."/>
            <person name="Divol F."/>
            <person name="Doumas P."/>
            <person name="Sallet E."/>
            <person name="Mancinotti D."/>
            <person name="Carrere S."/>
            <person name="Marande W."/>
            <person name="Arribat S."/>
            <person name="Keller J."/>
            <person name="Huneau C."/>
            <person name="Blein T."/>
            <person name="Aime D."/>
            <person name="Laguerre M."/>
            <person name="Taylor J."/>
            <person name="Schubert V."/>
            <person name="Nelson M."/>
            <person name="Geu-Flores F."/>
            <person name="Crespi M."/>
            <person name="Gallardo-Guerrero K."/>
            <person name="Delaux P.-M."/>
            <person name="Salse J."/>
            <person name="Berges H."/>
            <person name="Guyot R."/>
            <person name="Gouzy J."/>
            <person name="Peret B."/>
        </authorList>
    </citation>
    <scope>NUCLEOTIDE SEQUENCE [LARGE SCALE GENOMIC DNA]</scope>
    <source>
        <strain evidence="7">cv. Amiga</strain>
    </source>
</reference>
<comment type="caution">
    <text evidence="6">The sequence shown here is derived from an EMBL/GenBank/DDBJ whole genome shotgun (WGS) entry which is preliminary data.</text>
</comment>